<dbReference type="InterPro" id="IPR001030">
    <property type="entry name" value="Acoase/IPM_deHydtase_lsu_aba"/>
</dbReference>
<reference evidence="6 7" key="1">
    <citation type="submission" date="2023-09" db="EMBL/GenBank/DDBJ databases">
        <authorList>
            <person name="Rey-Velasco X."/>
        </authorList>
    </citation>
    <scope>NUCLEOTIDE SEQUENCE [LARGE SCALE GENOMIC DNA]</scope>
    <source>
        <strain evidence="6 7">F363</strain>
    </source>
</reference>
<dbReference type="Proteomes" id="UP001262889">
    <property type="component" value="Unassembled WGS sequence"/>
</dbReference>
<evidence type="ECO:0000313" key="7">
    <source>
        <dbReference type="Proteomes" id="UP001262889"/>
    </source>
</evidence>
<comment type="caution">
    <text evidence="6">The sequence shown here is derived from an EMBL/GenBank/DDBJ whole genome shotgun (WGS) entry which is preliminary data.</text>
</comment>
<protein>
    <submittedName>
        <fullName evidence="6">Aconitate hydratase</fullName>
        <ecNumber evidence="6">4.2.1.3</ecNumber>
    </submittedName>
</protein>
<sequence>MSQLNVTQKLIKEHLLEGEMTPGKEIGIKIDQALLQDATGTLVQLELEAMGLKKAKTEVAVQYVDHNLLQTDFKNADDHLFLLSAAQKFGLWFSRPGNGVSHPVHMERFGKPGKTMVGSDSHTPAAGSLGMLAIGTGGLDVAAAIAGQPYFVKMPQVMGVKLTGKLPDWVSAKDVILEMLRRYDVKGGVGKVIEYYGEGLKYLSAMDRHVIANMGAELGATTTVFPSDQETKRFLKSQHREEDWRELLPDEGCEYDLHDEIVLDELVPLIALPTSPGNVVPVSEVAGKTISQVVIGSSANPGLRDFWMAGAIVKGKSVNNDVSFDVNPTSRQIIQNMIENKAFANLITAGARFHQSGCMGCIGMGQAPASGTISLRTMPRNFPSRSGTEDDQVHLCSPETAAASALTGKITDPRDLEKLYDMTYPKYEQPEMEIINTEMLVAPAEKGEEVELKKGPNIKSLPEIQPLVDSADVPVLLKMEDNISTDEILRAGAEVLPFRSNLPEISKFSYSVIDKSFYERAQKAKEDFGGHIVVARDNYAQGSSREHAALAPKYLGQVAVIANSYARIAWQNLVNFGILPLEFIDLEDYSKIEQGDVVSFKNLREDVENRSNIRVRVQKAKKGSEPVEFEVKHSMSDRQIRILLKGGIINEFKARLSNEEVHSDNKNTVTGNSREQVK</sequence>
<dbReference type="InterPro" id="IPR036008">
    <property type="entry name" value="Aconitase_4Fe-4S_dom"/>
</dbReference>
<dbReference type="Pfam" id="PF00694">
    <property type="entry name" value="Aconitase_C"/>
    <property type="match status" value="1"/>
</dbReference>
<evidence type="ECO:0000259" key="4">
    <source>
        <dbReference type="Pfam" id="PF00330"/>
    </source>
</evidence>
<dbReference type="InterPro" id="IPR050926">
    <property type="entry name" value="Aconitase/IPM_isomerase"/>
</dbReference>
<dbReference type="NCBIfam" id="NF005558">
    <property type="entry name" value="PRK07229.1"/>
    <property type="match status" value="1"/>
</dbReference>
<keyword evidence="2" id="KW-0408">Iron</keyword>
<evidence type="ECO:0000256" key="1">
    <source>
        <dbReference type="ARBA" id="ARBA00022723"/>
    </source>
</evidence>
<keyword evidence="6" id="KW-0456">Lyase</keyword>
<feature type="domain" description="Aconitase A/isopropylmalate dehydratase small subunit swivel" evidence="5">
    <location>
        <begin position="514"/>
        <end position="583"/>
    </location>
</feature>
<dbReference type="Gene3D" id="3.30.499.10">
    <property type="entry name" value="Aconitase, domain 3"/>
    <property type="match status" value="2"/>
</dbReference>
<keyword evidence="7" id="KW-1185">Reference proteome</keyword>
<feature type="domain" description="Aconitase/3-isopropylmalate dehydratase large subunit alpha/beta/alpha" evidence="4">
    <location>
        <begin position="9"/>
        <end position="285"/>
    </location>
</feature>
<dbReference type="PANTHER" id="PTHR43160:SF3">
    <property type="entry name" value="ACONITATE HYDRATASE, MITOCHONDRIAL"/>
    <property type="match status" value="1"/>
</dbReference>
<gene>
    <name evidence="6" type="ORF">RM553_03185</name>
</gene>
<name>A0ABU3C653_9FLAO</name>
<dbReference type="SUPFAM" id="SSF53732">
    <property type="entry name" value="Aconitase iron-sulfur domain"/>
    <property type="match status" value="1"/>
</dbReference>
<dbReference type="InterPro" id="IPR000573">
    <property type="entry name" value="AconitaseA/IPMdHydase_ssu_swvl"/>
</dbReference>
<feature type="domain" description="Aconitase/3-isopropylmalate dehydratase large subunit alpha/beta/alpha" evidence="4">
    <location>
        <begin position="287"/>
        <end position="408"/>
    </location>
</feature>
<proteinExistence type="predicted"/>
<evidence type="ECO:0000256" key="2">
    <source>
        <dbReference type="ARBA" id="ARBA00023004"/>
    </source>
</evidence>
<keyword evidence="1" id="KW-0479">Metal-binding</keyword>
<dbReference type="NCBIfam" id="TIGR01342">
    <property type="entry name" value="acon_putative"/>
    <property type="match status" value="1"/>
</dbReference>
<dbReference type="InterPro" id="IPR015931">
    <property type="entry name" value="Acnase/IPM_dHydase_lsu_aba_1/3"/>
</dbReference>
<dbReference type="SUPFAM" id="SSF52016">
    <property type="entry name" value="LeuD/IlvD-like"/>
    <property type="match status" value="1"/>
</dbReference>
<dbReference type="PANTHER" id="PTHR43160">
    <property type="entry name" value="ACONITATE HYDRATASE B"/>
    <property type="match status" value="1"/>
</dbReference>
<keyword evidence="3" id="KW-0411">Iron-sulfur</keyword>
<dbReference type="RefSeq" id="WP_311533536.1">
    <property type="nucleotide sequence ID" value="NZ_JAVRHQ010000002.1"/>
</dbReference>
<evidence type="ECO:0000259" key="5">
    <source>
        <dbReference type="Pfam" id="PF00694"/>
    </source>
</evidence>
<dbReference type="InterPro" id="IPR006250">
    <property type="entry name" value="Aconitase_put"/>
</dbReference>
<dbReference type="GO" id="GO:0003994">
    <property type="term" value="F:aconitate hydratase activity"/>
    <property type="evidence" value="ECO:0007669"/>
    <property type="project" value="UniProtKB-EC"/>
</dbReference>
<evidence type="ECO:0000313" key="6">
    <source>
        <dbReference type="EMBL" id="MDT0641828.1"/>
    </source>
</evidence>
<organism evidence="6 7">
    <name type="scientific">Autumnicola tepida</name>
    <dbReference type="NCBI Taxonomy" id="3075595"/>
    <lineage>
        <taxon>Bacteria</taxon>
        <taxon>Pseudomonadati</taxon>
        <taxon>Bacteroidota</taxon>
        <taxon>Flavobacteriia</taxon>
        <taxon>Flavobacteriales</taxon>
        <taxon>Flavobacteriaceae</taxon>
        <taxon>Autumnicola</taxon>
    </lineage>
</organism>
<accession>A0ABU3C653</accession>
<dbReference type="EC" id="4.2.1.3" evidence="6"/>
<dbReference type="Gene3D" id="3.20.19.10">
    <property type="entry name" value="Aconitase, domain 4"/>
    <property type="match status" value="1"/>
</dbReference>
<dbReference type="Pfam" id="PF00330">
    <property type="entry name" value="Aconitase"/>
    <property type="match status" value="2"/>
</dbReference>
<dbReference type="EMBL" id="JAVRHQ010000002">
    <property type="protein sequence ID" value="MDT0641828.1"/>
    <property type="molecule type" value="Genomic_DNA"/>
</dbReference>
<evidence type="ECO:0000256" key="3">
    <source>
        <dbReference type="ARBA" id="ARBA00023014"/>
    </source>
</evidence>
<dbReference type="InterPro" id="IPR015928">
    <property type="entry name" value="Aconitase/3IPM_dehydase_swvl"/>
</dbReference>
<dbReference type="PRINTS" id="PR00415">
    <property type="entry name" value="ACONITASE"/>
</dbReference>